<keyword evidence="5" id="KW-1185">Reference proteome</keyword>
<reference evidence="4 5" key="1">
    <citation type="submission" date="2014-02" db="EMBL/GenBank/DDBJ databases">
        <title>The genome sequence of Colletotrichum salicis CBS 607.94.</title>
        <authorList>
            <person name="Baroncelli R."/>
            <person name="Thon M.R."/>
        </authorList>
    </citation>
    <scope>NUCLEOTIDE SEQUENCE [LARGE SCALE GENOMIC DNA]</scope>
    <source>
        <strain evidence="4 5">CBS 607.94</strain>
    </source>
</reference>
<evidence type="ECO:0000256" key="2">
    <source>
        <dbReference type="ARBA" id="ARBA00022801"/>
    </source>
</evidence>
<comment type="caution">
    <text evidence="4">The sequence shown here is derived from an EMBL/GenBank/DDBJ whole genome shotgun (WGS) entry which is preliminary data.</text>
</comment>
<dbReference type="PANTHER" id="PTHR48081:SF11">
    <property type="entry name" value="ALPHA_BETA HYDROLASE FOLD-3 DOMAIN-CONTAINING PROTEIN-RELATED"/>
    <property type="match status" value="1"/>
</dbReference>
<dbReference type="Gene3D" id="3.40.50.1820">
    <property type="entry name" value="alpha/beta hydrolase"/>
    <property type="match status" value="1"/>
</dbReference>
<dbReference type="SUPFAM" id="SSF53474">
    <property type="entry name" value="alpha/beta-Hydrolases"/>
    <property type="match status" value="1"/>
</dbReference>
<name>A0A135U0V7_9PEZI</name>
<dbReference type="PANTHER" id="PTHR48081">
    <property type="entry name" value="AB HYDROLASE SUPERFAMILY PROTEIN C4A8.06C"/>
    <property type="match status" value="1"/>
</dbReference>
<comment type="similarity">
    <text evidence="1">Belongs to the 'GDXG' lipolytic enzyme family.</text>
</comment>
<proteinExistence type="inferred from homology"/>
<dbReference type="InterPro" id="IPR050300">
    <property type="entry name" value="GDXG_lipolytic_enzyme"/>
</dbReference>
<organism evidence="4 5">
    <name type="scientific">Colletotrichum salicis</name>
    <dbReference type="NCBI Taxonomy" id="1209931"/>
    <lineage>
        <taxon>Eukaryota</taxon>
        <taxon>Fungi</taxon>
        <taxon>Dikarya</taxon>
        <taxon>Ascomycota</taxon>
        <taxon>Pezizomycotina</taxon>
        <taxon>Sordariomycetes</taxon>
        <taxon>Hypocreomycetidae</taxon>
        <taxon>Glomerellales</taxon>
        <taxon>Glomerellaceae</taxon>
        <taxon>Colletotrichum</taxon>
        <taxon>Colletotrichum acutatum species complex</taxon>
    </lineage>
</organism>
<dbReference type="PROSITE" id="PS01173">
    <property type="entry name" value="LIPASE_GDXG_HIS"/>
    <property type="match status" value="1"/>
</dbReference>
<feature type="domain" description="Alpha/beta hydrolase fold-3" evidence="3">
    <location>
        <begin position="45"/>
        <end position="261"/>
    </location>
</feature>
<accession>A0A135U0V7</accession>
<dbReference type="STRING" id="1209931.A0A135U0V7"/>
<evidence type="ECO:0000259" key="3">
    <source>
        <dbReference type="Pfam" id="PF07859"/>
    </source>
</evidence>
<dbReference type="InterPro" id="IPR029058">
    <property type="entry name" value="AB_hydrolase_fold"/>
</dbReference>
<evidence type="ECO:0000256" key="1">
    <source>
        <dbReference type="ARBA" id="ARBA00010515"/>
    </source>
</evidence>
<dbReference type="AlphaFoldDB" id="A0A135U0V7"/>
<dbReference type="Pfam" id="PF07859">
    <property type="entry name" value="Abhydrolase_3"/>
    <property type="match status" value="1"/>
</dbReference>
<dbReference type="EMBL" id="JFFI01001805">
    <property type="protein sequence ID" value="KXH54014.1"/>
    <property type="molecule type" value="Genomic_DNA"/>
</dbReference>
<keyword evidence="2 4" id="KW-0378">Hydrolase</keyword>
<evidence type="ECO:0000313" key="5">
    <source>
        <dbReference type="Proteomes" id="UP000070121"/>
    </source>
</evidence>
<gene>
    <name evidence="4" type="ORF">CSAL01_12436</name>
</gene>
<dbReference type="Proteomes" id="UP000070121">
    <property type="component" value="Unassembled WGS sequence"/>
</dbReference>
<dbReference type="InterPro" id="IPR013094">
    <property type="entry name" value="AB_hydrolase_3"/>
</dbReference>
<evidence type="ECO:0000313" key="4">
    <source>
        <dbReference type="EMBL" id="KXH54014.1"/>
    </source>
</evidence>
<protein>
    <submittedName>
        <fullName evidence="4">Alpha/beta hydrolase fold protein</fullName>
    </submittedName>
</protein>
<dbReference type="GO" id="GO:0016787">
    <property type="term" value="F:hydrolase activity"/>
    <property type="evidence" value="ECO:0007669"/>
    <property type="project" value="UniProtKB-KW"/>
</dbReference>
<sequence length="306" mass="33763">MSSNRFRNSADQLCSRVSAIIWKGYWICKGPPGKPQRPKDSDIVILWMHGGAYCFGSLLSATTNLLRVAETLDERGVSTSVFSVDYTLSLTARLPSQQIESVAAFRHLIEIEKIDAQRIILAGESAGGHLALTFLMALRQGNLPKPVGALLLYPWVNLKNTSPSLEANKNKDVLSKTLLDGCAKLATDEAVDGTWAQVGFIDLTKPLNGGVTWQEVLPSRTWVNVGTHDVFVHDIRTFVHEAQATGAHIELELVDGMPHGWNFTVDKPWEKRYLDLGQSDQVPAAMMQGSAFVAETLWTLLNHARE</sequence>
<dbReference type="InterPro" id="IPR002168">
    <property type="entry name" value="Lipase_GDXG_HIS_AS"/>
</dbReference>
<dbReference type="OrthoDB" id="2152029at2759"/>